<name>A0A1I1XQJ1_9FLAO</name>
<dbReference type="Proteomes" id="UP000199672">
    <property type="component" value="Unassembled WGS sequence"/>
</dbReference>
<accession>A0A1I1XQJ1</accession>
<reference evidence="2" key="1">
    <citation type="submission" date="2016-10" db="EMBL/GenBank/DDBJ databases">
        <authorList>
            <person name="Varghese N."/>
            <person name="Submissions S."/>
        </authorList>
    </citation>
    <scope>NUCLEOTIDE SEQUENCE [LARGE SCALE GENOMIC DNA]</scope>
    <source>
        <strain evidence="2">CGMCC 1.10370</strain>
    </source>
</reference>
<evidence type="ECO:0000313" key="2">
    <source>
        <dbReference type="Proteomes" id="UP000199672"/>
    </source>
</evidence>
<organism evidence="1 2">
    <name type="scientific">Flavobacterium phragmitis</name>
    <dbReference type="NCBI Taxonomy" id="739143"/>
    <lineage>
        <taxon>Bacteria</taxon>
        <taxon>Pseudomonadati</taxon>
        <taxon>Bacteroidota</taxon>
        <taxon>Flavobacteriia</taxon>
        <taxon>Flavobacteriales</taxon>
        <taxon>Flavobacteriaceae</taxon>
        <taxon>Flavobacterium</taxon>
    </lineage>
</organism>
<sequence length="76" mass="8962">MRQGLHWQLALIQIVEEYIGNPLFLHLIQKRKFYLHFTPIFTDVTANLLIYKIIHNTAEKGYVTVLINGNCFKKKC</sequence>
<proteinExistence type="predicted"/>
<gene>
    <name evidence="1" type="ORF">SAMN05216297_12063</name>
</gene>
<protein>
    <submittedName>
        <fullName evidence="1">Uncharacterized protein</fullName>
    </submittedName>
</protein>
<dbReference type="EMBL" id="FOMH01000020">
    <property type="protein sequence ID" value="SFE09564.1"/>
    <property type="molecule type" value="Genomic_DNA"/>
</dbReference>
<keyword evidence="2" id="KW-1185">Reference proteome</keyword>
<evidence type="ECO:0000313" key="1">
    <source>
        <dbReference type="EMBL" id="SFE09564.1"/>
    </source>
</evidence>
<dbReference type="AlphaFoldDB" id="A0A1I1XQJ1"/>